<gene>
    <name evidence="3" type="ORF">BOLC2T08545H</name>
</gene>
<dbReference type="SUPFAM" id="SSF48150">
    <property type="entry name" value="DNA-glycosylase"/>
    <property type="match status" value="1"/>
</dbReference>
<dbReference type="GO" id="GO:0003824">
    <property type="term" value="F:catalytic activity"/>
    <property type="evidence" value="ECO:0007669"/>
    <property type="project" value="InterPro"/>
</dbReference>
<evidence type="ECO:0000313" key="3">
    <source>
        <dbReference type="EMBL" id="VDD22281.1"/>
    </source>
</evidence>
<evidence type="ECO:0000256" key="1">
    <source>
        <dbReference type="SAM" id="Coils"/>
    </source>
</evidence>
<dbReference type="Gene3D" id="1.10.340.30">
    <property type="entry name" value="Hypothetical protein, domain 2"/>
    <property type="match status" value="1"/>
</dbReference>
<protein>
    <submittedName>
        <fullName evidence="3">Uncharacterized protein</fullName>
    </submittedName>
</protein>
<dbReference type="GO" id="GO:0006281">
    <property type="term" value="P:DNA repair"/>
    <property type="evidence" value="ECO:0007669"/>
    <property type="project" value="InterPro"/>
</dbReference>
<keyword evidence="1" id="KW-0175">Coiled coil</keyword>
<evidence type="ECO:0000256" key="2">
    <source>
        <dbReference type="SAM" id="MobiDB-lite"/>
    </source>
</evidence>
<dbReference type="PANTHER" id="PTHR31116">
    <property type="entry name" value="OS04G0501200 PROTEIN"/>
    <property type="match status" value="1"/>
</dbReference>
<sequence>MSGNTKEKIAVRNNTVVTIEYRVFSSGKRALRRSLSNTSSSLRRNMTEERDEKAGDCFSDDRKRCAWITPKSDQSCIAFHNEEWGVHVHDDNLPSDLPELSWKYIRFKRQSFRISQKTMNAHEAEAAAEQAVSKVEAAMTAAEEAAKEADAAEAARAYAEEASKTLKGKKHLQSGKHTLLISHHT</sequence>
<name>A0A3P6DFW0_BRAOL</name>
<feature type="coiled-coil region" evidence="1">
    <location>
        <begin position="125"/>
        <end position="162"/>
    </location>
</feature>
<dbReference type="InterPro" id="IPR011257">
    <property type="entry name" value="DNA_glycosylase"/>
</dbReference>
<dbReference type="PANTHER" id="PTHR31116:SF41">
    <property type="entry name" value="DNA-3-METHYLADENINE GLYCOSYLASE I"/>
    <property type="match status" value="1"/>
</dbReference>
<feature type="region of interest" description="Disordered" evidence="2">
    <location>
        <begin position="164"/>
        <end position="185"/>
    </location>
</feature>
<proteinExistence type="predicted"/>
<dbReference type="AlphaFoldDB" id="A0A3P6DFW0"/>
<organism evidence="3">
    <name type="scientific">Brassica oleracea</name>
    <name type="common">Wild cabbage</name>
    <dbReference type="NCBI Taxonomy" id="3712"/>
    <lineage>
        <taxon>Eukaryota</taxon>
        <taxon>Viridiplantae</taxon>
        <taxon>Streptophyta</taxon>
        <taxon>Embryophyta</taxon>
        <taxon>Tracheophyta</taxon>
        <taxon>Spermatophyta</taxon>
        <taxon>Magnoliopsida</taxon>
        <taxon>eudicotyledons</taxon>
        <taxon>Gunneridae</taxon>
        <taxon>Pentapetalae</taxon>
        <taxon>rosids</taxon>
        <taxon>malvids</taxon>
        <taxon>Brassicales</taxon>
        <taxon>Brassicaceae</taxon>
        <taxon>Brassiceae</taxon>
        <taxon>Brassica</taxon>
    </lineage>
</organism>
<reference evidence="3" key="1">
    <citation type="submission" date="2018-11" db="EMBL/GenBank/DDBJ databases">
        <authorList>
            <consortium name="Genoscope - CEA"/>
            <person name="William W."/>
        </authorList>
    </citation>
    <scope>NUCLEOTIDE SEQUENCE</scope>
</reference>
<dbReference type="EMBL" id="LR031874">
    <property type="protein sequence ID" value="VDD22281.1"/>
    <property type="molecule type" value="Genomic_DNA"/>
</dbReference>
<accession>A0A3P6DFW0</accession>